<dbReference type="EMBL" id="QXFU01002024">
    <property type="protein sequence ID" value="KAE8991623.1"/>
    <property type="molecule type" value="Genomic_DNA"/>
</dbReference>
<evidence type="ECO:0000313" key="1">
    <source>
        <dbReference type="EMBL" id="KAE8991623.1"/>
    </source>
</evidence>
<dbReference type="AlphaFoldDB" id="A0A6A3JJ24"/>
<protein>
    <submittedName>
        <fullName evidence="1">Uncharacterized protein</fullName>
    </submittedName>
</protein>
<organism evidence="1 4">
    <name type="scientific">Phytophthora rubi</name>
    <dbReference type="NCBI Taxonomy" id="129364"/>
    <lineage>
        <taxon>Eukaryota</taxon>
        <taxon>Sar</taxon>
        <taxon>Stramenopiles</taxon>
        <taxon>Oomycota</taxon>
        <taxon>Peronosporomycetes</taxon>
        <taxon>Peronosporales</taxon>
        <taxon>Peronosporaceae</taxon>
        <taxon>Phytophthora</taxon>
    </lineage>
</organism>
<dbReference type="Proteomes" id="UP000434957">
    <property type="component" value="Unassembled WGS sequence"/>
</dbReference>
<dbReference type="Proteomes" id="UP000435112">
    <property type="component" value="Unassembled WGS sequence"/>
</dbReference>
<accession>A0A6A3JJ24</accession>
<keyword evidence="3" id="KW-1185">Reference proteome</keyword>
<gene>
    <name evidence="1" type="ORF">PR002_g20796</name>
    <name evidence="2" type="ORF">PR003_g21104</name>
</gene>
<dbReference type="EMBL" id="QXFT01001946">
    <property type="protein sequence ID" value="KAE9307010.1"/>
    <property type="molecule type" value="Genomic_DNA"/>
</dbReference>
<evidence type="ECO:0000313" key="2">
    <source>
        <dbReference type="EMBL" id="KAE9307010.1"/>
    </source>
</evidence>
<comment type="caution">
    <text evidence="1">The sequence shown here is derived from an EMBL/GenBank/DDBJ whole genome shotgun (WGS) entry which is preliminary data.</text>
</comment>
<name>A0A6A3JJ24_9STRA</name>
<sequence length="49" mass="5731">MARYFLTKPQKEELLRLHRENQEWSFLETNAGRGSTTVSPLAPLKRTID</sequence>
<reference evidence="1 4" key="1">
    <citation type="submission" date="2018-09" db="EMBL/GenBank/DDBJ databases">
        <title>Genomic investigation of the strawberry pathogen Phytophthora fragariae indicates pathogenicity is determined by transcriptional variation in three key races.</title>
        <authorList>
            <person name="Adams T.M."/>
            <person name="Armitage A.D."/>
            <person name="Sobczyk M.K."/>
            <person name="Bates H.J."/>
            <person name="Dunwell J.M."/>
            <person name="Nellist C.F."/>
            <person name="Harrison R.J."/>
        </authorList>
    </citation>
    <scope>NUCLEOTIDE SEQUENCE [LARGE SCALE GENOMIC DNA]</scope>
    <source>
        <strain evidence="1 4">SCRP324</strain>
        <strain evidence="2 3">SCRP333</strain>
    </source>
</reference>
<evidence type="ECO:0000313" key="4">
    <source>
        <dbReference type="Proteomes" id="UP000435112"/>
    </source>
</evidence>
<proteinExistence type="predicted"/>
<evidence type="ECO:0000313" key="3">
    <source>
        <dbReference type="Proteomes" id="UP000434957"/>
    </source>
</evidence>